<gene>
    <name evidence="1" type="ORF">CO033_03345</name>
</gene>
<evidence type="ECO:0008006" key="3">
    <source>
        <dbReference type="Google" id="ProtNLM"/>
    </source>
</evidence>
<comment type="caution">
    <text evidence="1">The sequence shown here is derived from an EMBL/GenBank/DDBJ whole genome shotgun (WGS) entry which is preliminary data.</text>
</comment>
<name>A0A2J0N2M3_9BACT</name>
<evidence type="ECO:0000313" key="1">
    <source>
        <dbReference type="EMBL" id="PJC49110.1"/>
    </source>
</evidence>
<protein>
    <recommendedName>
        <fullName evidence="3">HNH endonuclease</fullName>
    </recommendedName>
</protein>
<dbReference type="Gene3D" id="3.30.40.220">
    <property type="match status" value="1"/>
</dbReference>
<proteinExistence type="predicted"/>
<organism evidence="1 2">
    <name type="scientific">Candidatus Nomurabacteria bacterium CG_4_9_14_0_2_um_filter_32_10</name>
    <dbReference type="NCBI Taxonomy" id="1974729"/>
    <lineage>
        <taxon>Bacteria</taxon>
        <taxon>Candidatus Nomuraibacteriota</taxon>
    </lineage>
</organism>
<reference evidence="2" key="1">
    <citation type="submission" date="2017-09" db="EMBL/GenBank/DDBJ databases">
        <title>Depth-based differentiation of microbial function through sediment-hosted aquifers and enrichment of novel symbionts in the deep terrestrial subsurface.</title>
        <authorList>
            <person name="Probst A.J."/>
            <person name="Ladd B."/>
            <person name="Jarett J.K."/>
            <person name="Geller-Mcgrath D.E."/>
            <person name="Sieber C.M.K."/>
            <person name="Emerson J.B."/>
            <person name="Anantharaman K."/>
            <person name="Thomas B.C."/>
            <person name="Malmstrom R."/>
            <person name="Stieglmeier M."/>
            <person name="Klingl A."/>
            <person name="Woyke T."/>
            <person name="Ryan C.M."/>
            <person name="Banfield J.F."/>
        </authorList>
    </citation>
    <scope>NUCLEOTIDE SEQUENCE [LARGE SCALE GENOMIC DNA]</scope>
</reference>
<evidence type="ECO:0000313" key="2">
    <source>
        <dbReference type="Proteomes" id="UP000231300"/>
    </source>
</evidence>
<accession>A0A2J0N2M3</accession>
<sequence>MKKKCSKCKREKSLDKFFKVSRVFKNPRINKDGKDTVCKECVYKRIALNRLNNPEKYRELGRNWTRKNPERRKIIRQKYFSSPKGIYINLIKRGRHKVLISQKEFIEWYLKEKKSCFYCNISENLVKKFAKGKLRSRLTIDRVNPKGNYELGNMVLACGVCNFIKSDVFTKKEMLEVGKIIKIKWKKII</sequence>
<dbReference type="AlphaFoldDB" id="A0A2J0N2M3"/>
<dbReference type="EMBL" id="PFRK01000058">
    <property type="protein sequence ID" value="PJC49110.1"/>
    <property type="molecule type" value="Genomic_DNA"/>
</dbReference>
<dbReference type="Proteomes" id="UP000231300">
    <property type="component" value="Unassembled WGS sequence"/>
</dbReference>